<protein>
    <submittedName>
        <fullName evidence="2">Uncharacterized protein</fullName>
    </submittedName>
</protein>
<feature type="compositionally biased region" description="Polar residues" evidence="1">
    <location>
        <begin position="44"/>
        <end position="62"/>
    </location>
</feature>
<evidence type="ECO:0000313" key="3">
    <source>
        <dbReference type="Proteomes" id="UP000800097"/>
    </source>
</evidence>
<dbReference type="AlphaFoldDB" id="A0A6A6JIY8"/>
<name>A0A6A6JIY8_WESOR</name>
<dbReference type="GeneID" id="54556169"/>
<dbReference type="EMBL" id="ML986496">
    <property type="protein sequence ID" value="KAF2275626.1"/>
    <property type="molecule type" value="Genomic_DNA"/>
</dbReference>
<gene>
    <name evidence="2" type="ORF">EI97DRAFT_66358</name>
</gene>
<accession>A0A6A6JIY8</accession>
<feature type="region of interest" description="Disordered" evidence="1">
    <location>
        <begin position="44"/>
        <end position="67"/>
    </location>
</feature>
<evidence type="ECO:0000313" key="2">
    <source>
        <dbReference type="EMBL" id="KAF2275626.1"/>
    </source>
</evidence>
<organism evidence="2 3">
    <name type="scientific">Westerdykella ornata</name>
    <dbReference type="NCBI Taxonomy" id="318751"/>
    <lineage>
        <taxon>Eukaryota</taxon>
        <taxon>Fungi</taxon>
        <taxon>Dikarya</taxon>
        <taxon>Ascomycota</taxon>
        <taxon>Pezizomycotina</taxon>
        <taxon>Dothideomycetes</taxon>
        <taxon>Pleosporomycetidae</taxon>
        <taxon>Pleosporales</taxon>
        <taxon>Sporormiaceae</taxon>
        <taxon>Westerdykella</taxon>
    </lineage>
</organism>
<keyword evidence="3" id="KW-1185">Reference proteome</keyword>
<reference evidence="2" key="1">
    <citation type="journal article" date="2020" name="Stud. Mycol.">
        <title>101 Dothideomycetes genomes: a test case for predicting lifestyles and emergence of pathogens.</title>
        <authorList>
            <person name="Haridas S."/>
            <person name="Albert R."/>
            <person name="Binder M."/>
            <person name="Bloem J."/>
            <person name="Labutti K."/>
            <person name="Salamov A."/>
            <person name="Andreopoulos B."/>
            <person name="Baker S."/>
            <person name="Barry K."/>
            <person name="Bills G."/>
            <person name="Bluhm B."/>
            <person name="Cannon C."/>
            <person name="Castanera R."/>
            <person name="Culley D."/>
            <person name="Daum C."/>
            <person name="Ezra D."/>
            <person name="Gonzalez J."/>
            <person name="Henrissat B."/>
            <person name="Kuo A."/>
            <person name="Liang C."/>
            <person name="Lipzen A."/>
            <person name="Lutzoni F."/>
            <person name="Magnuson J."/>
            <person name="Mondo S."/>
            <person name="Nolan M."/>
            <person name="Ohm R."/>
            <person name="Pangilinan J."/>
            <person name="Park H.-J."/>
            <person name="Ramirez L."/>
            <person name="Alfaro M."/>
            <person name="Sun H."/>
            <person name="Tritt A."/>
            <person name="Yoshinaga Y."/>
            <person name="Zwiers L.-H."/>
            <person name="Turgeon B."/>
            <person name="Goodwin S."/>
            <person name="Spatafora J."/>
            <person name="Crous P."/>
            <person name="Grigoriev I."/>
        </authorList>
    </citation>
    <scope>NUCLEOTIDE SEQUENCE</scope>
    <source>
        <strain evidence="2">CBS 379.55</strain>
    </source>
</reference>
<dbReference type="Proteomes" id="UP000800097">
    <property type="component" value="Unassembled WGS sequence"/>
</dbReference>
<evidence type="ECO:0000256" key="1">
    <source>
        <dbReference type="SAM" id="MobiDB-lite"/>
    </source>
</evidence>
<sequence length="193" mass="21061">MPGFCMPRRHESEQPGVCPPTCSGEAAEQHIMTQVARTVAWLGSRSSPHPELSNSPSRNVFASQKDPATVPRTVPEVISTTLNILIPSSFSFLPICPPGRFLLLCPCMSPTSAINPLTSFPSPTFPMYPYPLSSPPAYRSTGMYLSKAQNTPFNNLPPACTSHNRYCRAWTEYPPPTPQSIQRVTAQGVLQTG</sequence>
<proteinExistence type="predicted"/>
<dbReference type="RefSeq" id="XP_033653165.1">
    <property type="nucleotide sequence ID" value="XM_033802994.1"/>
</dbReference>